<keyword evidence="1" id="KW-1133">Transmembrane helix</keyword>
<dbReference type="EMBL" id="JYDQ01000043">
    <property type="protein sequence ID" value="KRY18773.1"/>
    <property type="molecule type" value="Genomic_DNA"/>
</dbReference>
<reference evidence="2 3" key="1">
    <citation type="submission" date="2015-01" db="EMBL/GenBank/DDBJ databases">
        <title>Evolution of Trichinella species and genotypes.</title>
        <authorList>
            <person name="Korhonen P.K."/>
            <person name="Edoardo P."/>
            <person name="Giuseppe L.R."/>
            <person name="Gasser R.B."/>
        </authorList>
    </citation>
    <scope>NUCLEOTIDE SEQUENCE [LARGE SCALE GENOMIC DNA]</scope>
    <source>
        <strain evidence="2">ISS2496</strain>
    </source>
</reference>
<name>A0A0V1A1V9_9BILA</name>
<sequence>MYTIKYSKFHSKLHLREALFITEEHYVLMNVIKRFSRHCTAGMLGRQGEVPVALKQLFNLLSIASCATWLATSFASSLGFIDLINIFVLMNYYSSDDRMRDHHNLLSSYIFAQCLFLFCTNTDFGDFSFAQEMLEMKDGCLKDAMESAVISILAFADRVLTMD</sequence>
<keyword evidence="1" id="KW-0472">Membrane</keyword>
<accession>A0A0V1A1V9</accession>
<comment type="caution">
    <text evidence="2">The sequence shown here is derived from an EMBL/GenBank/DDBJ whole genome shotgun (WGS) entry which is preliminary data.</text>
</comment>
<evidence type="ECO:0000256" key="1">
    <source>
        <dbReference type="SAM" id="Phobius"/>
    </source>
</evidence>
<keyword evidence="1" id="KW-0812">Transmembrane</keyword>
<keyword evidence="3" id="KW-1185">Reference proteome</keyword>
<protein>
    <submittedName>
        <fullName evidence="2">Uncharacterized protein</fullName>
    </submittedName>
</protein>
<proteinExistence type="predicted"/>
<organism evidence="2 3">
    <name type="scientific">Trichinella patagoniensis</name>
    <dbReference type="NCBI Taxonomy" id="990121"/>
    <lineage>
        <taxon>Eukaryota</taxon>
        <taxon>Metazoa</taxon>
        <taxon>Ecdysozoa</taxon>
        <taxon>Nematoda</taxon>
        <taxon>Enoplea</taxon>
        <taxon>Dorylaimia</taxon>
        <taxon>Trichinellida</taxon>
        <taxon>Trichinellidae</taxon>
        <taxon>Trichinella</taxon>
    </lineage>
</organism>
<evidence type="ECO:0000313" key="3">
    <source>
        <dbReference type="Proteomes" id="UP000054783"/>
    </source>
</evidence>
<gene>
    <name evidence="2" type="ORF">T12_9738</name>
</gene>
<dbReference type="AlphaFoldDB" id="A0A0V1A1V9"/>
<dbReference type="Proteomes" id="UP000054783">
    <property type="component" value="Unassembled WGS sequence"/>
</dbReference>
<evidence type="ECO:0000313" key="2">
    <source>
        <dbReference type="EMBL" id="KRY18773.1"/>
    </source>
</evidence>
<feature type="transmembrane region" description="Helical" evidence="1">
    <location>
        <begin position="67"/>
        <end position="90"/>
    </location>
</feature>